<evidence type="ECO:0000256" key="1">
    <source>
        <dbReference type="ARBA" id="ARBA00022485"/>
    </source>
</evidence>
<dbReference type="AlphaFoldDB" id="A0A3R9RKA7"/>
<dbReference type="Gene3D" id="3.20.20.70">
    <property type="entry name" value="Aldolase class I"/>
    <property type="match status" value="1"/>
</dbReference>
<reference evidence="12 14" key="1">
    <citation type="submission" date="2018-10" db="EMBL/GenBank/DDBJ databases">
        <title>Co-occurring genomic capacity for anaerobic methane metabolism and dissimilatory sulfite reduction discovered in the Korarchaeota.</title>
        <authorList>
            <person name="Mckay L.J."/>
            <person name="Dlakic M."/>
            <person name="Fields M.W."/>
            <person name="Delmont T.O."/>
            <person name="Eren A.M."/>
            <person name="Jay Z.J."/>
            <person name="Klingelsmith K.B."/>
            <person name="Rusch D.B."/>
            <person name="Inskeep W.P."/>
        </authorList>
    </citation>
    <scope>NUCLEOTIDE SEQUENCE [LARGE SCALE GENOMIC DNA]</scope>
    <source>
        <strain evidence="12 14">MDKW</strain>
    </source>
</reference>
<dbReference type="InterPro" id="IPR007197">
    <property type="entry name" value="rSAM"/>
</dbReference>
<dbReference type="GO" id="GO:0061799">
    <property type="term" value="F:cyclic pyranopterin monophosphate synthase activity"/>
    <property type="evidence" value="ECO:0007669"/>
    <property type="project" value="TreeGrafter"/>
</dbReference>
<evidence type="ECO:0000256" key="3">
    <source>
        <dbReference type="ARBA" id="ARBA00022723"/>
    </source>
</evidence>
<evidence type="ECO:0000313" key="15">
    <source>
        <dbReference type="Proteomes" id="UP000316217"/>
    </source>
</evidence>
<comment type="function">
    <text evidence="10">Catalyzes the cyclization of GTP to (8S)-3',8-cyclo-7,8-dihydroguanosine 5'-triphosphate.</text>
</comment>
<dbReference type="NCBIfam" id="NF001199">
    <property type="entry name" value="PRK00164.2-1"/>
    <property type="match status" value="1"/>
</dbReference>
<dbReference type="InterPro" id="IPR010505">
    <property type="entry name" value="MoaA_twitch"/>
</dbReference>
<protein>
    <recommendedName>
        <fullName evidence="10">Probable GTP 3',8-cyclase</fullName>
        <ecNumber evidence="10">4.1.99.22</ecNumber>
    </recommendedName>
    <alternativeName>
        <fullName evidence="10">Molybdenum cofactor biosynthesis protein A</fullName>
    </alternativeName>
</protein>
<dbReference type="PANTHER" id="PTHR22960:SF0">
    <property type="entry name" value="MOLYBDENUM COFACTOR BIOSYNTHESIS PROTEIN 1"/>
    <property type="match status" value="1"/>
</dbReference>
<dbReference type="UniPathway" id="UPA00344"/>
<feature type="binding site" evidence="10">
    <location>
        <position position="25"/>
    </location>
    <ligand>
        <name>[4Fe-4S] cluster</name>
        <dbReference type="ChEBI" id="CHEBI:49883"/>
        <label>1</label>
        <note>4Fe-4S-S-AdoMet</note>
    </ligand>
</feature>
<keyword evidence="14" id="KW-1185">Reference proteome</keyword>
<feature type="binding site" evidence="10">
    <location>
        <position position="14"/>
    </location>
    <ligand>
        <name>GTP</name>
        <dbReference type="ChEBI" id="CHEBI:37565"/>
    </ligand>
</feature>
<name>A0A3R9RKA7_9CREN</name>
<dbReference type="GO" id="GO:0005525">
    <property type="term" value="F:GTP binding"/>
    <property type="evidence" value="ECO:0007669"/>
    <property type="project" value="UniProtKB-UniRule"/>
</dbReference>
<evidence type="ECO:0000313" key="13">
    <source>
        <dbReference type="EMBL" id="RZN62887.1"/>
    </source>
</evidence>
<comment type="cofactor">
    <cofactor evidence="10">
        <name>[4Fe-4S] cluster</name>
        <dbReference type="ChEBI" id="CHEBI:49883"/>
    </cofactor>
    <text evidence="10">Binds 2 [4Fe-4S] clusters. Binds 1 [4Fe-4S] cluster coordinated with 3 cysteines and an exchangeable S-adenosyl-L-methionine and 1 [4Fe-4S] cluster coordinated with 3 cysteines and the GTP-derived substrate.</text>
</comment>
<dbReference type="GO" id="GO:0051539">
    <property type="term" value="F:4 iron, 4 sulfur cluster binding"/>
    <property type="evidence" value="ECO:0007669"/>
    <property type="project" value="UniProtKB-UniRule"/>
</dbReference>
<dbReference type="GO" id="GO:0046872">
    <property type="term" value="F:metal ion binding"/>
    <property type="evidence" value="ECO:0007669"/>
    <property type="project" value="UniProtKB-KW"/>
</dbReference>
<keyword evidence="3 10" id="KW-0479">Metal-binding</keyword>
<feature type="binding site" evidence="10">
    <location>
        <begin position="249"/>
        <end position="251"/>
    </location>
    <ligand>
        <name>GTP</name>
        <dbReference type="ChEBI" id="CHEBI:37565"/>
    </ligand>
</feature>
<dbReference type="HAMAP" id="MF_01225_A">
    <property type="entry name" value="MoaA_A"/>
    <property type="match status" value="1"/>
</dbReference>
<dbReference type="GO" id="GO:1904047">
    <property type="term" value="F:S-adenosyl-L-methionine binding"/>
    <property type="evidence" value="ECO:0007669"/>
    <property type="project" value="UniProtKB-UniRule"/>
</dbReference>
<dbReference type="SFLD" id="SFLDG01386">
    <property type="entry name" value="main_SPASM_domain-containing"/>
    <property type="match status" value="1"/>
</dbReference>
<feature type="binding site" evidence="10">
    <location>
        <position position="152"/>
    </location>
    <ligand>
        <name>GTP</name>
        <dbReference type="ChEBI" id="CHEBI:37565"/>
    </ligand>
</feature>
<keyword evidence="1 10" id="KW-0004">4Fe-4S</keyword>
<evidence type="ECO:0000256" key="8">
    <source>
        <dbReference type="ARBA" id="ARBA00023150"/>
    </source>
</evidence>
<keyword evidence="4 10" id="KW-0547">Nucleotide-binding</keyword>
<keyword evidence="7 10" id="KW-0342">GTP-binding</keyword>
<keyword evidence="5 10" id="KW-0408">Iron</keyword>
<dbReference type="EMBL" id="RXII01000030">
    <property type="protein sequence ID" value="RZN62887.1"/>
    <property type="molecule type" value="Genomic_DNA"/>
</dbReference>
<comment type="similarity">
    <text evidence="10">Belongs to the radical SAM superfamily. MoaA family.</text>
</comment>
<feature type="binding site" evidence="10">
    <location>
        <position position="61"/>
    </location>
    <ligand>
        <name>GTP</name>
        <dbReference type="ChEBI" id="CHEBI:37565"/>
    </ligand>
</feature>
<gene>
    <name evidence="10 12" type="primary">moaA</name>
    <name evidence="12" type="ORF">D6D85_15040</name>
    <name evidence="13" type="ORF">EF810_01765</name>
</gene>
<evidence type="ECO:0000256" key="2">
    <source>
        <dbReference type="ARBA" id="ARBA00022691"/>
    </source>
</evidence>
<feature type="binding site" evidence="10">
    <location>
        <position position="65"/>
    </location>
    <ligand>
        <name>S-adenosyl-L-methionine</name>
        <dbReference type="ChEBI" id="CHEBI:59789"/>
    </ligand>
</feature>
<feature type="binding site" evidence="10">
    <location>
        <position position="247"/>
    </location>
    <ligand>
        <name>[4Fe-4S] cluster</name>
        <dbReference type="ChEBI" id="CHEBI:49883"/>
        <label>2</label>
        <note>4Fe-4S-substrate</note>
    </ligand>
</feature>
<dbReference type="InterPro" id="IPR050105">
    <property type="entry name" value="MoCo_biosynth_MoaA/MoaC"/>
</dbReference>
<dbReference type="SFLD" id="SFLDG01383">
    <property type="entry name" value="cyclic_pyranopterin_phosphate"/>
    <property type="match status" value="1"/>
</dbReference>
<dbReference type="InterPro" id="IPR006638">
    <property type="entry name" value="Elp3/MiaA/NifB-like_rSAM"/>
</dbReference>
<evidence type="ECO:0000256" key="7">
    <source>
        <dbReference type="ARBA" id="ARBA00023134"/>
    </source>
</evidence>
<proteinExistence type="inferred from homology"/>
<dbReference type="SFLD" id="SFLDG01067">
    <property type="entry name" value="SPASM/twitch_domain_containing"/>
    <property type="match status" value="1"/>
</dbReference>
<comment type="caution">
    <text evidence="10">Lacks conserved residue(s) required for the propagation of feature annotation.</text>
</comment>
<comment type="catalytic activity">
    <reaction evidence="10">
        <text>GTP + AH2 + S-adenosyl-L-methionine = (8S)-3',8-cyclo-7,8-dihydroguanosine 5'-triphosphate + 5'-deoxyadenosine + L-methionine + A + H(+)</text>
        <dbReference type="Rhea" id="RHEA:49576"/>
        <dbReference type="ChEBI" id="CHEBI:13193"/>
        <dbReference type="ChEBI" id="CHEBI:15378"/>
        <dbReference type="ChEBI" id="CHEBI:17319"/>
        <dbReference type="ChEBI" id="CHEBI:17499"/>
        <dbReference type="ChEBI" id="CHEBI:37565"/>
        <dbReference type="ChEBI" id="CHEBI:57844"/>
        <dbReference type="ChEBI" id="CHEBI:59789"/>
        <dbReference type="ChEBI" id="CHEBI:131766"/>
        <dbReference type="EC" id="4.1.99.22"/>
    </reaction>
</comment>
<dbReference type="InterPro" id="IPR013785">
    <property type="entry name" value="Aldolase_TIM"/>
</dbReference>
<dbReference type="SMART" id="SM00729">
    <property type="entry name" value="Elp3"/>
    <property type="match status" value="1"/>
</dbReference>
<dbReference type="InterPro" id="IPR040064">
    <property type="entry name" value="MoaA-like"/>
</dbReference>
<dbReference type="EMBL" id="RCOS01000167">
    <property type="protein sequence ID" value="RSN71900.1"/>
    <property type="molecule type" value="Genomic_DNA"/>
</dbReference>
<dbReference type="InterPro" id="IPR013485">
    <property type="entry name" value="MoaA_arc"/>
</dbReference>
<comment type="caution">
    <text evidence="12">The sequence shown here is derived from an EMBL/GenBank/DDBJ whole genome shotgun (WGS) entry which is preliminary data.</text>
</comment>
<feature type="binding site" evidence="10">
    <location>
        <position position="28"/>
    </location>
    <ligand>
        <name>[4Fe-4S] cluster</name>
        <dbReference type="ChEBI" id="CHEBI:49883"/>
        <label>1</label>
        <note>4Fe-4S-S-AdoMet</note>
    </ligand>
</feature>
<evidence type="ECO:0000256" key="6">
    <source>
        <dbReference type="ARBA" id="ARBA00023014"/>
    </source>
</evidence>
<dbReference type="SFLD" id="SFLDS00029">
    <property type="entry name" value="Radical_SAM"/>
    <property type="match status" value="1"/>
</dbReference>
<evidence type="ECO:0000256" key="4">
    <source>
        <dbReference type="ARBA" id="ARBA00022741"/>
    </source>
</evidence>
<dbReference type="Pfam" id="PF04055">
    <property type="entry name" value="Radical_SAM"/>
    <property type="match status" value="1"/>
</dbReference>
<sequence>MVVDKFGRPVTSLRISVNYECNYNCFFCHKEGIESTNKLMSPEEIEKVVRVCAKYGVKKVKITGGEPLLRRDLEEIVRRIAEVDGIEDISLVTNGYLLKERASSLKKSGLNRVNVSIHSLNPDAYRRITGIDGLHRVIDGVDEAIKVGLGVKINRVILKGVNDEEKLDELIKFAKERNASLQIIELEGDEELMRGYHVSLDEIEEELNKIGRLKGRKDLHDRPIYEVDGVEVELVKAYRNPDFCMHCTRMRITPDGMFKPCLFRKDNLVPFLDKLRGGKEIDSLFFLAVSRREPFYKG</sequence>
<feature type="domain" description="Radical SAM core" evidence="11">
    <location>
        <begin position="5"/>
        <end position="231"/>
    </location>
</feature>
<feature type="binding site" evidence="10">
    <location>
        <position position="116"/>
    </location>
    <ligand>
        <name>S-adenosyl-L-methionine</name>
        <dbReference type="ChEBI" id="CHEBI:59789"/>
    </ligand>
</feature>
<feature type="binding site" evidence="10">
    <location>
        <position position="244"/>
    </location>
    <ligand>
        <name>[4Fe-4S] cluster</name>
        <dbReference type="ChEBI" id="CHEBI:49883"/>
        <label>2</label>
        <note>4Fe-4S-substrate</note>
    </ligand>
</feature>
<evidence type="ECO:0000256" key="9">
    <source>
        <dbReference type="ARBA" id="ARBA00023239"/>
    </source>
</evidence>
<dbReference type="PANTHER" id="PTHR22960">
    <property type="entry name" value="MOLYBDOPTERIN COFACTOR SYNTHESIS PROTEIN A"/>
    <property type="match status" value="1"/>
</dbReference>
<keyword evidence="9 10" id="KW-0456">Lyase</keyword>
<dbReference type="CDD" id="cd01335">
    <property type="entry name" value="Radical_SAM"/>
    <property type="match status" value="1"/>
</dbReference>
<dbReference type="Proteomes" id="UP000316217">
    <property type="component" value="Unassembled WGS sequence"/>
</dbReference>
<dbReference type="GO" id="GO:0006777">
    <property type="term" value="P:Mo-molybdopterin cofactor biosynthetic process"/>
    <property type="evidence" value="ECO:0007669"/>
    <property type="project" value="UniProtKB-UniRule"/>
</dbReference>
<dbReference type="InterPro" id="IPR058240">
    <property type="entry name" value="rSAM_sf"/>
</dbReference>
<organism evidence="12 14">
    <name type="scientific">Candidatus Methanodesulfokora washburnensis</name>
    <dbReference type="NCBI Taxonomy" id="2478471"/>
    <lineage>
        <taxon>Archaea</taxon>
        <taxon>Thermoproteota</taxon>
        <taxon>Candidatus Korarchaeia</taxon>
        <taxon>Candidatus Korarchaeia incertae sedis</taxon>
        <taxon>Candidatus Methanodesulfokora</taxon>
    </lineage>
</organism>
<reference evidence="13 15" key="2">
    <citation type="journal article" date="2019" name="Nat. Microbiol.">
        <title>Wide diversity of methane and short-chain alkane metabolisms in uncultured archaea.</title>
        <authorList>
            <person name="Borrel G."/>
            <person name="Adam P.S."/>
            <person name="McKay L.J."/>
            <person name="Chen L.X."/>
            <person name="Sierra-Garcia I.N."/>
            <person name="Sieber C.M."/>
            <person name="Letourneur Q."/>
            <person name="Ghozlane A."/>
            <person name="Andersen G.L."/>
            <person name="Li W.J."/>
            <person name="Hallam S.J."/>
            <person name="Muyzer G."/>
            <person name="de Oliveira V.M."/>
            <person name="Inskeep W.P."/>
            <person name="Banfield J.F."/>
            <person name="Gribaldo S."/>
        </authorList>
    </citation>
    <scope>NUCLEOTIDE SEQUENCE [LARGE SCALE GENOMIC DNA]</scope>
    <source>
        <strain evidence="13">NM4</strain>
    </source>
</reference>
<feature type="binding site" evidence="10">
    <location>
        <position position="261"/>
    </location>
    <ligand>
        <name>[4Fe-4S] cluster</name>
        <dbReference type="ChEBI" id="CHEBI:49883"/>
        <label>2</label>
        <note>4Fe-4S-substrate</note>
    </ligand>
</feature>
<evidence type="ECO:0000313" key="14">
    <source>
        <dbReference type="Proteomes" id="UP000277582"/>
    </source>
</evidence>
<dbReference type="Proteomes" id="UP000277582">
    <property type="component" value="Unassembled WGS sequence"/>
</dbReference>
<dbReference type="PROSITE" id="PS51918">
    <property type="entry name" value="RADICAL_SAM"/>
    <property type="match status" value="1"/>
</dbReference>
<dbReference type="EC" id="4.1.99.22" evidence="10"/>
<evidence type="ECO:0000259" key="11">
    <source>
        <dbReference type="PROSITE" id="PS51918"/>
    </source>
</evidence>
<keyword evidence="2 10" id="KW-0949">S-adenosyl-L-methionine</keyword>
<accession>A0A3R9RKA7</accession>
<dbReference type="OrthoDB" id="6925at2157"/>
<feature type="binding site" evidence="10">
    <location>
        <position position="21"/>
    </location>
    <ligand>
        <name>[4Fe-4S] cluster</name>
        <dbReference type="ChEBI" id="CHEBI:49883"/>
        <label>1</label>
        <note>4Fe-4S-S-AdoMet</note>
    </ligand>
</feature>
<comment type="pathway">
    <text evidence="10">Cofactor biosynthesis; molybdopterin biosynthesis.</text>
</comment>
<dbReference type="NCBIfam" id="TIGR02668">
    <property type="entry name" value="moaA_archaeal"/>
    <property type="match status" value="1"/>
</dbReference>
<keyword evidence="6 10" id="KW-0411">Iron-sulfur</keyword>
<keyword evidence="8 10" id="KW-0501">Molybdenum cofactor biosynthesis</keyword>
<dbReference type="RefSeq" id="WP_125672757.1">
    <property type="nucleotide sequence ID" value="NZ_RCOS01000167.1"/>
</dbReference>
<evidence type="ECO:0000256" key="5">
    <source>
        <dbReference type="ARBA" id="ARBA00023004"/>
    </source>
</evidence>
<evidence type="ECO:0000313" key="12">
    <source>
        <dbReference type="EMBL" id="RSN71900.1"/>
    </source>
</evidence>
<dbReference type="GO" id="GO:0061798">
    <property type="term" value="F:GTP 3',8'-cyclase activity"/>
    <property type="evidence" value="ECO:0007669"/>
    <property type="project" value="UniProtKB-UniRule"/>
</dbReference>
<dbReference type="SUPFAM" id="SSF102114">
    <property type="entry name" value="Radical SAM enzymes"/>
    <property type="match status" value="1"/>
</dbReference>
<evidence type="ECO:0000256" key="10">
    <source>
        <dbReference type="HAMAP-Rule" id="MF_01225"/>
    </source>
</evidence>
<dbReference type="Pfam" id="PF06463">
    <property type="entry name" value="Mob_synth_C"/>
    <property type="match status" value="1"/>
</dbReference>